<dbReference type="SMART" id="SM00448">
    <property type="entry name" value="REC"/>
    <property type="match status" value="1"/>
</dbReference>
<dbReference type="PRINTS" id="PR00344">
    <property type="entry name" value="BCTRLSENSOR"/>
</dbReference>
<dbReference type="Pfam" id="PF00072">
    <property type="entry name" value="Response_reg"/>
    <property type="match status" value="1"/>
</dbReference>
<dbReference type="Gene3D" id="1.10.287.130">
    <property type="match status" value="1"/>
</dbReference>
<feature type="modified residue" description="4-aspartylphosphate" evidence="13">
    <location>
        <position position="625"/>
    </location>
</feature>
<dbReference type="InterPro" id="IPR005467">
    <property type="entry name" value="His_kinase_dom"/>
</dbReference>
<evidence type="ECO:0000259" key="15">
    <source>
        <dbReference type="PROSITE" id="PS50110"/>
    </source>
</evidence>
<keyword evidence="12" id="KW-0472">Membrane</keyword>
<comment type="caution">
    <text evidence="17">The sequence shown here is derived from an EMBL/GenBank/DDBJ whole genome shotgun (WGS) entry which is preliminary data.</text>
</comment>
<dbReference type="EMBL" id="JMGO02000003">
    <property type="protein sequence ID" value="KXU80645.1"/>
    <property type="molecule type" value="Genomic_DNA"/>
</dbReference>
<gene>
    <name evidence="17" type="ORF">LCR_11155</name>
</gene>
<evidence type="ECO:0000259" key="16">
    <source>
        <dbReference type="PROSITE" id="PS50113"/>
    </source>
</evidence>
<evidence type="ECO:0000256" key="13">
    <source>
        <dbReference type="PROSITE-ProRule" id="PRU00169"/>
    </source>
</evidence>
<dbReference type="CDD" id="cd17546">
    <property type="entry name" value="REC_hyHK_CKI1_RcsC-like"/>
    <property type="match status" value="1"/>
</dbReference>
<evidence type="ECO:0000256" key="4">
    <source>
        <dbReference type="ARBA" id="ARBA00022553"/>
    </source>
</evidence>
<keyword evidence="6" id="KW-0812">Transmembrane</keyword>
<evidence type="ECO:0000256" key="1">
    <source>
        <dbReference type="ARBA" id="ARBA00000085"/>
    </source>
</evidence>
<sequence>MMESGELEALGEKLQTALVDLTRCREREARYRDESHTLLKGVETLADAKTLERVLESLIEVLRPFIGFEHADVVAWEGEQGITHLSSETGEQGRSWSMTPAFARAIAGETLVIYDPSLLPELAPLACEPGWASLLLTGLQAPGFTAILICRHSQAGTFDLTSKAAMQRCRPLIAQALVNITYRARLQEQVAAKTEALQASERRFRSFAAMASDWFWETDAEHRLSFASEPGYMEEFITPSSQPTLHDYLYNKQSPESQGYLRLLEQRAPLRAARVLVALQDRACWMEVNAEPYMDQNGHFLGYRGTARDISNQIKREEELARARDEAEAANRAKSQFLAMMTHEIRSPMNAVLGMLDLLLHAELSSDQQALLRHATHSARLLQTIIDDVLDFSKIESQTLLLQCESLQPVGLCQSIIEPLLPRAKASGIELLCQVDEAVPQTLQGDPMRLSQVIGNLLDNALKFTEQGRIVLRLEWHDQMLRVSVTDTGLGIAAADQTLLFKPFSQVDNSATRRFSGAGLGLAISKRLVALMGGEIWLESEPGKGSCFWFDLPGMAQPCHCQPVREESAQTLLPLDVLVVEDSPVNQLVVSLMLQKLVSKVRLAANGLDALTLVEEQLPDLILMDMRMPEMDGLEATRRLRAQGVTIPIVALTANAMAEDKASCLAQGMDDFLAKPITLARLRECLARHFSLRLPERG</sequence>
<evidence type="ECO:0000256" key="8">
    <source>
        <dbReference type="ARBA" id="ARBA00022777"/>
    </source>
</evidence>
<dbReference type="PROSITE" id="PS50109">
    <property type="entry name" value="HIS_KIN"/>
    <property type="match status" value="1"/>
</dbReference>
<dbReference type="GO" id="GO:0005524">
    <property type="term" value="F:ATP binding"/>
    <property type="evidence" value="ECO:0007669"/>
    <property type="project" value="UniProtKB-KW"/>
</dbReference>
<dbReference type="InterPro" id="IPR004358">
    <property type="entry name" value="Sig_transdc_His_kin-like_C"/>
</dbReference>
<dbReference type="FunFam" id="1.10.287.130:FF:000004">
    <property type="entry name" value="Ethylene receptor 1"/>
    <property type="match status" value="1"/>
</dbReference>
<feature type="domain" description="Histidine kinase" evidence="14">
    <location>
        <begin position="340"/>
        <end position="556"/>
    </location>
</feature>
<dbReference type="Gene3D" id="3.30.565.10">
    <property type="entry name" value="Histidine kinase-like ATPase, C-terminal domain"/>
    <property type="match status" value="1"/>
</dbReference>
<dbReference type="PROSITE" id="PS50113">
    <property type="entry name" value="PAC"/>
    <property type="match status" value="1"/>
</dbReference>
<dbReference type="OrthoDB" id="9810730at2"/>
<feature type="domain" description="Response regulatory" evidence="15">
    <location>
        <begin position="576"/>
        <end position="690"/>
    </location>
</feature>
<feature type="domain" description="PAC" evidence="16">
    <location>
        <begin position="266"/>
        <end position="322"/>
    </location>
</feature>
<name>A0A175VIT2_AEREN</name>
<comment type="subcellular location">
    <subcellularLocation>
        <location evidence="2">Membrane</location>
    </subcellularLocation>
</comment>
<evidence type="ECO:0000256" key="6">
    <source>
        <dbReference type="ARBA" id="ARBA00022692"/>
    </source>
</evidence>
<dbReference type="InterPro" id="IPR003594">
    <property type="entry name" value="HATPase_dom"/>
</dbReference>
<dbReference type="InterPro" id="IPR036890">
    <property type="entry name" value="HATPase_C_sf"/>
</dbReference>
<dbReference type="InterPro" id="IPR001789">
    <property type="entry name" value="Sig_transdc_resp-reg_receiver"/>
</dbReference>
<dbReference type="InterPro" id="IPR000700">
    <property type="entry name" value="PAS-assoc_C"/>
</dbReference>
<dbReference type="Pfam" id="PF02518">
    <property type="entry name" value="HATPase_c"/>
    <property type="match status" value="1"/>
</dbReference>
<dbReference type="RefSeq" id="WP_026455819.1">
    <property type="nucleotide sequence ID" value="NZ_JMGO02000003.1"/>
</dbReference>
<dbReference type="PANTHER" id="PTHR45339">
    <property type="entry name" value="HYBRID SIGNAL TRANSDUCTION HISTIDINE KINASE J"/>
    <property type="match status" value="1"/>
</dbReference>
<dbReference type="FunFam" id="3.30.565.10:FF:000010">
    <property type="entry name" value="Sensor histidine kinase RcsC"/>
    <property type="match status" value="1"/>
</dbReference>
<dbReference type="SUPFAM" id="SSF52172">
    <property type="entry name" value="CheY-like"/>
    <property type="match status" value="1"/>
</dbReference>
<evidence type="ECO:0000313" key="18">
    <source>
        <dbReference type="Proteomes" id="UP000078435"/>
    </source>
</evidence>
<dbReference type="EC" id="2.7.13.3" evidence="3"/>
<evidence type="ECO:0000256" key="12">
    <source>
        <dbReference type="ARBA" id="ARBA00023136"/>
    </source>
</evidence>
<dbReference type="CDD" id="cd16922">
    <property type="entry name" value="HATPase_EvgS-ArcB-TorS-like"/>
    <property type="match status" value="1"/>
</dbReference>
<dbReference type="Proteomes" id="UP000078435">
    <property type="component" value="Unassembled WGS sequence"/>
</dbReference>
<evidence type="ECO:0000256" key="3">
    <source>
        <dbReference type="ARBA" id="ARBA00012438"/>
    </source>
</evidence>
<dbReference type="CDD" id="cd00082">
    <property type="entry name" value="HisKA"/>
    <property type="match status" value="1"/>
</dbReference>
<evidence type="ECO:0000256" key="5">
    <source>
        <dbReference type="ARBA" id="ARBA00022679"/>
    </source>
</evidence>
<keyword evidence="4 13" id="KW-0597">Phosphoprotein</keyword>
<dbReference type="Gene3D" id="3.40.50.2300">
    <property type="match status" value="1"/>
</dbReference>
<dbReference type="SUPFAM" id="SSF47384">
    <property type="entry name" value="Homodimeric domain of signal transducing histidine kinase"/>
    <property type="match status" value="1"/>
</dbReference>
<dbReference type="InterPro" id="IPR011006">
    <property type="entry name" value="CheY-like_superfamily"/>
</dbReference>
<dbReference type="PANTHER" id="PTHR45339:SF5">
    <property type="entry name" value="HISTIDINE KINASE"/>
    <property type="match status" value="1"/>
</dbReference>
<dbReference type="SMART" id="SM00388">
    <property type="entry name" value="HisKA"/>
    <property type="match status" value="1"/>
</dbReference>
<dbReference type="SUPFAM" id="SSF55785">
    <property type="entry name" value="PYP-like sensor domain (PAS domain)"/>
    <property type="match status" value="1"/>
</dbReference>
<evidence type="ECO:0000256" key="7">
    <source>
        <dbReference type="ARBA" id="ARBA00022741"/>
    </source>
</evidence>
<dbReference type="SUPFAM" id="SSF55874">
    <property type="entry name" value="ATPase domain of HSP90 chaperone/DNA topoisomerase II/histidine kinase"/>
    <property type="match status" value="1"/>
</dbReference>
<comment type="catalytic activity">
    <reaction evidence="1">
        <text>ATP + protein L-histidine = ADP + protein N-phospho-L-histidine.</text>
        <dbReference type="EC" id="2.7.13.3"/>
    </reaction>
</comment>
<dbReference type="InterPro" id="IPR035965">
    <property type="entry name" value="PAS-like_dom_sf"/>
</dbReference>
<dbReference type="GO" id="GO:0000155">
    <property type="term" value="F:phosphorelay sensor kinase activity"/>
    <property type="evidence" value="ECO:0007669"/>
    <property type="project" value="InterPro"/>
</dbReference>
<dbReference type="Pfam" id="PF00512">
    <property type="entry name" value="HisKA"/>
    <property type="match status" value="1"/>
</dbReference>
<evidence type="ECO:0000256" key="10">
    <source>
        <dbReference type="ARBA" id="ARBA00022989"/>
    </source>
</evidence>
<keyword evidence="10" id="KW-1133">Transmembrane helix</keyword>
<dbReference type="PROSITE" id="PS50110">
    <property type="entry name" value="RESPONSE_REGULATORY"/>
    <property type="match status" value="1"/>
</dbReference>
<evidence type="ECO:0000313" key="17">
    <source>
        <dbReference type="EMBL" id="KXU80645.1"/>
    </source>
</evidence>
<dbReference type="Gene3D" id="3.30.450.20">
    <property type="entry name" value="PAS domain"/>
    <property type="match status" value="1"/>
</dbReference>
<keyword evidence="8 17" id="KW-0418">Kinase</keyword>
<dbReference type="GO" id="GO:0016020">
    <property type="term" value="C:membrane"/>
    <property type="evidence" value="ECO:0007669"/>
    <property type="project" value="UniProtKB-SubCell"/>
</dbReference>
<evidence type="ECO:0000256" key="11">
    <source>
        <dbReference type="ARBA" id="ARBA00023012"/>
    </source>
</evidence>
<keyword evidence="9" id="KW-0067">ATP-binding</keyword>
<keyword evidence="7" id="KW-0547">Nucleotide-binding</keyword>
<protein>
    <recommendedName>
        <fullName evidence="3">histidine kinase</fullName>
        <ecNumber evidence="3">2.7.13.3</ecNumber>
    </recommendedName>
</protein>
<organism evidence="17 18">
    <name type="scientific">Aeromonas enteropelogenes</name>
    <name type="common">Aeromonas trota</name>
    <dbReference type="NCBI Taxonomy" id="29489"/>
    <lineage>
        <taxon>Bacteria</taxon>
        <taxon>Pseudomonadati</taxon>
        <taxon>Pseudomonadota</taxon>
        <taxon>Gammaproteobacteria</taxon>
        <taxon>Aeromonadales</taxon>
        <taxon>Aeromonadaceae</taxon>
        <taxon>Aeromonas</taxon>
    </lineage>
</organism>
<dbReference type="InterPro" id="IPR036097">
    <property type="entry name" value="HisK_dim/P_sf"/>
</dbReference>
<accession>A0A175VIT2</accession>
<keyword evidence="11" id="KW-0902">Two-component regulatory system</keyword>
<reference evidence="17 18" key="1">
    <citation type="submission" date="2016-02" db="EMBL/GenBank/DDBJ databases">
        <title>Draft genome sequence of Aeromonas trota strain 1999lcr isolated from cerebrospinal fluid (CSF).</title>
        <authorList>
            <person name="Dallagassa C.B."/>
            <person name="Prediger K.C."/>
            <person name="Weiss V.A."/>
            <person name="Assis F.E."/>
            <person name="Baura V."/>
            <person name="Cruz L.M."/>
            <person name="Souza E.M."/>
            <person name="Pedrosa F.O."/>
            <person name="Fadel-Picheth C.M."/>
        </authorList>
    </citation>
    <scope>NUCLEOTIDE SEQUENCE [LARGE SCALE GENOMIC DNA]</scope>
    <source>
        <strain evidence="17 18">1999lcr</strain>
    </source>
</reference>
<keyword evidence="5" id="KW-0808">Transferase</keyword>
<dbReference type="SUPFAM" id="SSF55781">
    <property type="entry name" value="GAF domain-like"/>
    <property type="match status" value="1"/>
</dbReference>
<dbReference type="SMART" id="SM00387">
    <property type="entry name" value="HATPase_c"/>
    <property type="match status" value="1"/>
</dbReference>
<proteinExistence type="predicted"/>
<dbReference type="InterPro" id="IPR003661">
    <property type="entry name" value="HisK_dim/P_dom"/>
</dbReference>
<evidence type="ECO:0000259" key="14">
    <source>
        <dbReference type="PROSITE" id="PS50109"/>
    </source>
</evidence>
<dbReference type="AlphaFoldDB" id="A0A175VIT2"/>
<evidence type="ECO:0000256" key="9">
    <source>
        <dbReference type="ARBA" id="ARBA00022840"/>
    </source>
</evidence>
<evidence type="ECO:0000256" key="2">
    <source>
        <dbReference type="ARBA" id="ARBA00004370"/>
    </source>
</evidence>